<evidence type="ECO:0000313" key="2">
    <source>
        <dbReference type="Proteomes" id="UP001314170"/>
    </source>
</evidence>
<accession>A0AAV1QS65</accession>
<dbReference type="EMBL" id="CAWUPB010000071">
    <property type="protein sequence ID" value="CAK7323185.1"/>
    <property type="molecule type" value="Genomic_DNA"/>
</dbReference>
<protein>
    <submittedName>
        <fullName evidence="1">Uncharacterized protein</fullName>
    </submittedName>
</protein>
<dbReference type="Proteomes" id="UP001314170">
    <property type="component" value="Unassembled WGS sequence"/>
</dbReference>
<reference evidence="1 2" key="1">
    <citation type="submission" date="2024-01" db="EMBL/GenBank/DDBJ databases">
        <authorList>
            <person name="Waweru B."/>
        </authorList>
    </citation>
    <scope>NUCLEOTIDE SEQUENCE [LARGE SCALE GENOMIC DNA]</scope>
</reference>
<proteinExistence type="predicted"/>
<feature type="non-terminal residue" evidence="1">
    <location>
        <position position="1"/>
    </location>
</feature>
<gene>
    <name evidence="1" type="ORF">DCAF_LOCUS802</name>
</gene>
<organism evidence="1 2">
    <name type="scientific">Dovyalis caffra</name>
    <dbReference type="NCBI Taxonomy" id="77055"/>
    <lineage>
        <taxon>Eukaryota</taxon>
        <taxon>Viridiplantae</taxon>
        <taxon>Streptophyta</taxon>
        <taxon>Embryophyta</taxon>
        <taxon>Tracheophyta</taxon>
        <taxon>Spermatophyta</taxon>
        <taxon>Magnoliopsida</taxon>
        <taxon>eudicotyledons</taxon>
        <taxon>Gunneridae</taxon>
        <taxon>Pentapetalae</taxon>
        <taxon>rosids</taxon>
        <taxon>fabids</taxon>
        <taxon>Malpighiales</taxon>
        <taxon>Salicaceae</taxon>
        <taxon>Flacourtieae</taxon>
        <taxon>Dovyalis</taxon>
    </lineage>
</organism>
<sequence>PNIARGCWWSRRKPHVLTPLPLKCREMRNFLPALSSIFFFFPGICRDVPTYATPPDEPANQTPAGRSGWVPIHVKPNNRNILKQMRGGGDLHCSGHKAVKQST</sequence>
<keyword evidence="2" id="KW-1185">Reference proteome</keyword>
<name>A0AAV1QS65_9ROSI</name>
<dbReference type="AlphaFoldDB" id="A0AAV1QS65"/>
<feature type="non-terminal residue" evidence="1">
    <location>
        <position position="103"/>
    </location>
</feature>
<comment type="caution">
    <text evidence="1">The sequence shown here is derived from an EMBL/GenBank/DDBJ whole genome shotgun (WGS) entry which is preliminary data.</text>
</comment>
<evidence type="ECO:0000313" key="1">
    <source>
        <dbReference type="EMBL" id="CAK7323185.1"/>
    </source>
</evidence>